<reference evidence="6 7" key="1">
    <citation type="submission" date="2009-11" db="EMBL/GenBank/DDBJ databases">
        <title>Annotation of Allomyces macrogynus ATCC 38327.</title>
        <authorList>
            <consortium name="The Broad Institute Genome Sequencing Platform"/>
            <person name="Russ C."/>
            <person name="Cuomo C."/>
            <person name="Burger G."/>
            <person name="Gray M.W."/>
            <person name="Holland P.W.H."/>
            <person name="King N."/>
            <person name="Lang F.B.F."/>
            <person name="Roger A.J."/>
            <person name="Ruiz-Trillo I."/>
            <person name="Young S.K."/>
            <person name="Zeng Q."/>
            <person name="Gargeya S."/>
            <person name="Fitzgerald M."/>
            <person name="Haas B."/>
            <person name="Abouelleil A."/>
            <person name="Alvarado L."/>
            <person name="Arachchi H.M."/>
            <person name="Berlin A."/>
            <person name="Chapman S.B."/>
            <person name="Gearin G."/>
            <person name="Goldberg J."/>
            <person name="Griggs A."/>
            <person name="Gujja S."/>
            <person name="Hansen M."/>
            <person name="Heiman D."/>
            <person name="Howarth C."/>
            <person name="Larimer J."/>
            <person name="Lui A."/>
            <person name="MacDonald P.J.P."/>
            <person name="McCowen C."/>
            <person name="Montmayeur A."/>
            <person name="Murphy C."/>
            <person name="Neiman D."/>
            <person name="Pearson M."/>
            <person name="Priest M."/>
            <person name="Roberts A."/>
            <person name="Saif S."/>
            <person name="Shea T."/>
            <person name="Sisk P."/>
            <person name="Stolte C."/>
            <person name="Sykes S."/>
            <person name="Wortman J."/>
            <person name="Nusbaum C."/>
            <person name="Birren B."/>
        </authorList>
    </citation>
    <scope>NUCLEOTIDE SEQUENCE [LARGE SCALE GENOMIC DNA]</scope>
    <source>
        <strain evidence="6 7">ATCC 38327</strain>
    </source>
</reference>
<feature type="compositionally biased region" description="Basic and acidic residues" evidence="5">
    <location>
        <begin position="143"/>
        <end position="155"/>
    </location>
</feature>
<dbReference type="InterPro" id="IPR006973">
    <property type="entry name" value="Cwf_Cwc_15"/>
</dbReference>
<name>A0A0L0SPQ8_ALLM3</name>
<feature type="region of interest" description="Disordered" evidence="5">
    <location>
        <begin position="70"/>
        <end position="198"/>
    </location>
</feature>
<sequence length="265" mass="30162">MTTAARPTFNPAMGGHTGRDLGYISQIRSSKELPGYKTLKLRQTGQNSAQEIKARNLKSELQQAEREFRAKKRKLIGGSGADDDMDEDMDGGAPLEQPLRSTDDDDRDDRSSRRRAPKRPRYADAEDDDPDADLAVSDDDDSHADSDADASRSESDSDDDDDDDDSEDETEALMRELEKIKRERAEERERQEAAKRAEEEEALMAGNPLLNLGRGAPADFSIKKRWDDDVVFKNQARTEEKPVRRFINDTIRSDFHRKFLHKYVR</sequence>
<evidence type="ECO:0000256" key="2">
    <source>
        <dbReference type="ARBA" id="ARBA00006644"/>
    </source>
</evidence>
<dbReference type="GO" id="GO:0045292">
    <property type="term" value="P:mRNA cis splicing, via spliceosome"/>
    <property type="evidence" value="ECO:0007669"/>
    <property type="project" value="TreeGrafter"/>
</dbReference>
<evidence type="ECO:0000256" key="1">
    <source>
        <dbReference type="ARBA" id="ARBA00003777"/>
    </source>
</evidence>
<feature type="compositionally biased region" description="Basic and acidic residues" evidence="5">
    <location>
        <begin position="172"/>
        <end position="198"/>
    </location>
</feature>
<evidence type="ECO:0000256" key="5">
    <source>
        <dbReference type="SAM" id="MobiDB-lite"/>
    </source>
</evidence>
<dbReference type="OMA" id="KYREHGQ"/>
<comment type="function">
    <text evidence="1">Involved in pre-mRNA splicing.</text>
</comment>
<dbReference type="Proteomes" id="UP000054350">
    <property type="component" value="Unassembled WGS sequence"/>
</dbReference>
<dbReference type="OrthoDB" id="30179at2759"/>
<feature type="compositionally biased region" description="Acidic residues" evidence="5">
    <location>
        <begin position="125"/>
        <end position="142"/>
    </location>
</feature>
<dbReference type="VEuPathDB" id="FungiDB:AMAG_09417"/>
<accession>A0A0L0SPQ8</accession>
<evidence type="ECO:0000256" key="4">
    <source>
        <dbReference type="ARBA" id="ARBA00023187"/>
    </source>
</evidence>
<feature type="compositionally biased region" description="Acidic residues" evidence="5">
    <location>
        <begin position="81"/>
        <end position="90"/>
    </location>
</feature>
<feature type="region of interest" description="Disordered" evidence="5">
    <location>
        <begin position="1"/>
        <end position="20"/>
    </location>
</feature>
<evidence type="ECO:0000256" key="3">
    <source>
        <dbReference type="ARBA" id="ARBA00022664"/>
    </source>
</evidence>
<dbReference type="STRING" id="578462.A0A0L0SPQ8"/>
<evidence type="ECO:0008006" key="8">
    <source>
        <dbReference type="Google" id="ProtNLM"/>
    </source>
</evidence>
<dbReference type="PANTHER" id="PTHR12718:SF2">
    <property type="entry name" value="SPLICEOSOME-ASSOCIATED PROTEIN CWC15 HOMOLOG"/>
    <property type="match status" value="1"/>
</dbReference>
<dbReference type="GO" id="GO:0003723">
    <property type="term" value="F:RNA binding"/>
    <property type="evidence" value="ECO:0007669"/>
    <property type="project" value="TreeGrafter"/>
</dbReference>
<feature type="compositionally biased region" description="Acidic residues" evidence="5">
    <location>
        <begin position="156"/>
        <end position="171"/>
    </location>
</feature>
<keyword evidence="4" id="KW-0508">mRNA splicing</keyword>
<proteinExistence type="inferred from homology"/>
<dbReference type="AlphaFoldDB" id="A0A0L0SPQ8"/>
<dbReference type="PANTHER" id="PTHR12718">
    <property type="entry name" value="CELL CYCLE CONTROL PROTEIN CWF15"/>
    <property type="match status" value="1"/>
</dbReference>
<evidence type="ECO:0000313" key="6">
    <source>
        <dbReference type="EMBL" id="KNE64394.1"/>
    </source>
</evidence>
<dbReference type="GO" id="GO:0071013">
    <property type="term" value="C:catalytic step 2 spliceosome"/>
    <property type="evidence" value="ECO:0007669"/>
    <property type="project" value="TreeGrafter"/>
</dbReference>
<comment type="similarity">
    <text evidence="2">Belongs to the CWC15 family.</text>
</comment>
<keyword evidence="3" id="KW-0507">mRNA processing</keyword>
<dbReference type="EMBL" id="GG745344">
    <property type="protein sequence ID" value="KNE64394.1"/>
    <property type="molecule type" value="Genomic_DNA"/>
</dbReference>
<dbReference type="eggNOG" id="KOG3228">
    <property type="taxonomic scope" value="Eukaryota"/>
</dbReference>
<reference evidence="7" key="2">
    <citation type="submission" date="2009-11" db="EMBL/GenBank/DDBJ databases">
        <title>The Genome Sequence of Allomyces macrogynus strain ATCC 38327.</title>
        <authorList>
            <consortium name="The Broad Institute Genome Sequencing Platform"/>
            <person name="Russ C."/>
            <person name="Cuomo C."/>
            <person name="Shea T."/>
            <person name="Young S.K."/>
            <person name="Zeng Q."/>
            <person name="Koehrsen M."/>
            <person name="Haas B."/>
            <person name="Borodovsky M."/>
            <person name="Guigo R."/>
            <person name="Alvarado L."/>
            <person name="Berlin A."/>
            <person name="Borenstein D."/>
            <person name="Chen Z."/>
            <person name="Engels R."/>
            <person name="Freedman E."/>
            <person name="Gellesch M."/>
            <person name="Goldberg J."/>
            <person name="Griggs A."/>
            <person name="Gujja S."/>
            <person name="Heiman D."/>
            <person name="Hepburn T."/>
            <person name="Howarth C."/>
            <person name="Jen D."/>
            <person name="Larson L."/>
            <person name="Lewis B."/>
            <person name="Mehta T."/>
            <person name="Park D."/>
            <person name="Pearson M."/>
            <person name="Roberts A."/>
            <person name="Saif S."/>
            <person name="Shenoy N."/>
            <person name="Sisk P."/>
            <person name="Stolte C."/>
            <person name="Sykes S."/>
            <person name="Walk T."/>
            <person name="White J."/>
            <person name="Yandava C."/>
            <person name="Burger G."/>
            <person name="Gray M.W."/>
            <person name="Holland P.W.H."/>
            <person name="King N."/>
            <person name="Lang F.B.F."/>
            <person name="Roger A.J."/>
            <person name="Ruiz-Trillo I."/>
            <person name="Lander E."/>
            <person name="Nusbaum C."/>
        </authorList>
    </citation>
    <scope>NUCLEOTIDE SEQUENCE [LARGE SCALE GENOMIC DNA]</scope>
    <source>
        <strain evidence="7">ATCC 38327</strain>
    </source>
</reference>
<protein>
    <recommendedName>
        <fullName evidence="8">Cwf15/Cwc15 cell cycle control protein</fullName>
    </recommendedName>
</protein>
<gene>
    <name evidence="6" type="ORF">AMAG_09417</name>
</gene>
<keyword evidence="7" id="KW-1185">Reference proteome</keyword>
<evidence type="ECO:0000313" key="7">
    <source>
        <dbReference type="Proteomes" id="UP000054350"/>
    </source>
</evidence>
<organism evidence="6 7">
    <name type="scientific">Allomyces macrogynus (strain ATCC 38327)</name>
    <name type="common">Allomyces javanicus var. macrogynus</name>
    <dbReference type="NCBI Taxonomy" id="578462"/>
    <lineage>
        <taxon>Eukaryota</taxon>
        <taxon>Fungi</taxon>
        <taxon>Fungi incertae sedis</taxon>
        <taxon>Blastocladiomycota</taxon>
        <taxon>Blastocladiomycetes</taxon>
        <taxon>Blastocladiales</taxon>
        <taxon>Blastocladiaceae</taxon>
        <taxon>Allomyces</taxon>
    </lineage>
</organism>
<dbReference type="Pfam" id="PF04889">
    <property type="entry name" value="Cwf_Cwc_15"/>
    <property type="match status" value="1"/>
</dbReference>